<evidence type="ECO:0000256" key="19">
    <source>
        <dbReference type="SAM" id="Phobius"/>
    </source>
</evidence>
<dbReference type="InterPro" id="IPR001279">
    <property type="entry name" value="Metallo-B-lactamas"/>
</dbReference>
<protein>
    <recommendedName>
        <fullName evidence="5">Endoribonuclease LACTB2</fullName>
    </recommendedName>
    <alternativeName>
        <fullName evidence="16">Beta-lactamase-like protein 2</fullName>
    </alternativeName>
</protein>
<comment type="subcellular location">
    <subcellularLocation>
        <location evidence="2">Endoplasmic reticulum membrane</location>
        <topology evidence="2">Multi-pass membrane protein</topology>
    </subcellularLocation>
</comment>
<keyword evidence="12" id="KW-0653">Protein transport</keyword>
<evidence type="ECO:0000256" key="3">
    <source>
        <dbReference type="ARBA" id="ARBA00005999"/>
    </source>
</evidence>
<feature type="region of interest" description="Disordered" evidence="18">
    <location>
        <begin position="505"/>
        <end position="551"/>
    </location>
</feature>
<evidence type="ECO:0000256" key="1">
    <source>
        <dbReference type="ARBA" id="ARBA00002153"/>
    </source>
</evidence>
<dbReference type="GO" id="GO:0046872">
    <property type="term" value="F:metal ion binding"/>
    <property type="evidence" value="ECO:0007669"/>
    <property type="project" value="UniProtKB-KW"/>
</dbReference>
<evidence type="ECO:0000256" key="17">
    <source>
        <dbReference type="PROSITE-ProRule" id="PRU00205"/>
    </source>
</evidence>
<evidence type="ECO:0000256" key="4">
    <source>
        <dbReference type="ARBA" id="ARBA00006759"/>
    </source>
</evidence>
<dbReference type="PANTHER" id="PTHR12371">
    <property type="entry name" value="TRANSLOCATION ASSOCIATED MEMBRANE PROTEIN"/>
    <property type="match status" value="1"/>
</dbReference>
<feature type="transmembrane region" description="Helical" evidence="19">
    <location>
        <begin position="430"/>
        <end position="452"/>
    </location>
</feature>
<evidence type="ECO:0000313" key="21">
    <source>
        <dbReference type="EMBL" id="RXM36588.1"/>
    </source>
</evidence>
<evidence type="ECO:0000256" key="2">
    <source>
        <dbReference type="ARBA" id="ARBA00004477"/>
    </source>
</evidence>
<evidence type="ECO:0000256" key="8">
    <source>
        <dbReference type="ARBA" id="ARBA00022723"/>
    </source>
</evidence>
<comment type="function">
    <text evidence="1">Endoribonuclease; cleaves preferentially 3' to purine-pyrimidine dinucleotide motifs in single-stranded RNA. The cleavage product contains a free 3' -OH group. Has no activity with double-stranded RNA or DNA. Required for normal mitochondrial function and cell viability.</text>
</comment>
<dbReference type="EMBL" id="SCEB01214209">
    <property type="protein sequence ID" value="RXM36588.1"/>
    <property type="molecule type" value="Genomic_DNA"/>
</dbReference>
<evidence type="ECO:0000256" key="10">
    <source>
        <dbReference type="ARBA" id="ARBA00022824"/>
    </source>
</evidence>
<dbReference type="GO" id="GO:0005789">
    <property type="term" value="C:endoplasmic reticulum membrane"/>
    <property type="evidence" value="ECO:0007669"/>
    <property type="project" value="UniProtKB-SubCell"/>
</dbReference>
<feature type="transmembrane region" description="Helical" evidence="19">
    <location>
        <begin position="472"/>
        <end position="494"/>
    </location>
</feature>
<evidence type="ECO:0000256" key="12">
    <source>
        <dbReference type="ARBA" id="ARBA00022927"/>
    </source>
</evidence>
<feature type="transmembrane region" description="Helical" evidence="19">
    <location>
        <begin position="398"/>
        <end position="418"/>
    </location>
</feature>
<dbReference type="Pfam" id="PF03798">
    <property type="entry name" value="TRAM_LAG1_CLN8"/>
    <property type="match status" value="1"/>
</dbReference>
<dbReference type="GO" id="GO:0016787">
    <property type="term" value="F:hydrolase activity"/>
    <property type="evidence" value="ECO:0007669"/>
    <property type="project" value="UniProtKB-KW"/>
</dbReference>
<feature type="transmembrane region" description="Helical" evidence="19">
    <location>
        <begin position="345"/>
        <end position="363"/>
    </location>
</feature>
<evidence type="ECO:0000256" key="14">
    <source>
        <dbReference type="ARBA" id="ARBA00023010"/>
    </source>
</evidence>
<dbReference type="FunFam" id="3.60.15.10:FF:000017">
    <property type="entry name" value="Lactamase beta 2"/>
    <property type="match status" value="1"/>
</dbReference>
<comment type="similarity">
    <text evidence="4">Belongs to the metallo-beta-lactamase superfamily. Glyoxalase II family.</text>
</comment>
<keyword evidence="9" id="KW-0378">Hydrolase</keyword>
<dbReference type="GO" id="GO:0045048">
    <property type="term" value="P:protein insertion into ER membrane"/>
    <property type="evidence" value="ECO:0007669"/>
    <property type="project" value="TreeGrafter"/>
</dbReference>
<evidence type="ECO:0000256" key="15">
    <source>
        <dbReference type="ARBA" id="ARBA00023136"/>
    </source>
</evidence>
<evidence type="ECO:0000256" key="6">
    <source>
        <dbReference type="ARBA" id="ARBA00022448"/>
    </source>
</evidence>
<dbReference type="Pfam" id="PF00753">
    <property type="entry name" value="Lactamase_B"/>
    <property type="match status" value="1"/>
</dbReference>
<dbReference type="InterPro" id="IPR036388">
    <property type="entry name" value="WH-like_DNA-bd_sf"/>
</dbReference>
<dbReference type="Pfam" id="PF17778">
    <property type="entry name" value="WHD_BLACT"/>
    <property type="match status" value="1"/>
</dbReference>
<organism evidence="21 22">
    <name type="scientific">Acipenser ruthenus</name>
    <name type="common">Sterlet sturgeon</name>
    <dbReference type="NCBI Taxonomy" id="7906"/>
    <lineage>
        <taxon>Eukaryota</taxon>
        <taxon>Metazoa</taxon>
        <taxon>Chordata</taxon>
        <taxon>Craniata</taxon>
        <taxon>Vertebrata</taxon>
        <taxon>Euteleostomi</taxon>
        <taxon>Actinopterygii</taxon>
        <taxon>Chondrostei</taxon>
        <taxon>Acipenseriformes</taxon>
        <taxon>Acipenseridae</taxon>
        <taxon>Acipenser</taxon>
    </lineage>
</organism>
<keyword evidence="6" id="KW-0813">Transport</keyword>
<evidence type="ECO:0000256" key="9">
    <source>
        <dbReference type="ARBA" id="ARBA00022801"/>
    </source>
</evidence>
<keyword evidence="8" id="KW-0479">Metal-binding</keyword>
<feature type="transmembrane region" description="Helical" evidence="19">
    <location>
        <begin position="297"/>
        <end position="314"/>
    </location>
</feature>
<keyword evidence="22" id="KW-1185">Reference proteome</keyword>
<proteinExistence type="inferred from homology"/>
<dbReference type="InterPro" id="IPR016447">
    <property type="entry name" value="Translocation_assoc_membrane"/>
</dbReference>
<dbReference type="PROSITE" id="PS50922">
    <property type="entry name" value="TLC"/>
    <property type="match status" value="1"/>
</dbReference>
<keyword evidence="10" id="KW-0256">Endoplasmic reticulum</keyword>
<evidence type="ECO:0000256" key="18">
    <source>
        <dbReference type="SAM" id="MobiDB-lite"/>
    </source>
</evidence>
<comment type="similarity">
    <text evidence="3">Belongs to the TRAM family.</text>
</comment>
<evidence type="ECO:0000259" key="20">
    <source>
        <dbReference type="PROSITE" id="PS50922"/>
    </source>
</evidence>
<sequence length="551" mass="62301">MTTILPRIEQLSSRVIRILGCNPGPMTLQGTNTYLVGTGKRRVLIDTGEPSVPEYITCLKQTLNKFNTTIQEIIVTHWHMDHVGGIEDICRDISSGSNLRISKLPRNPHVEDVIGEGEQQYTYLKDGDVVETEGATLRILFTPGHTDDHMALVLEEEKAVFSGDCILGEGTAVFEDLYDYMKSLEKLVNANAELIYPGHGPVVQNAGAKIREYIAHRNLREQQILTVLQENSGNSFTSMDLVKIVYKETPEHLHKVAEVTAKFAVLFVTVQYNVTITTNEGPDETSINFFHHGLKDLATVFFYMLVAIIMHAIIQEYVLDEHFLSNPVRLWEGYPHTLMSFQMKFFYICQMGYWLHALPELYFQKTKKEDFLRQLVYIGLYLVQIGGAYLLNLNRLGLVLLVLHYFVELLFHVSRLLYFSNENKQGGFTIWAILFVLGRLLTLSLSVLTIGFGLAGSEQQGLDLSSGNFNVLIVRITVLAAICITQAFMMWKFINFQLRRWREHAQTQPMKKKPVATKSKSSKKENKANGVNGAVASNGADSPRARKEKSS</sequence>
<feature type="transmembrane region" description="Helical" evidence="19">
    <location>
        <begin position="375"/>
        <end position="392"/>
    </location>
</feature>
<evidence type="ECO:0000256" key="7">
    <source>
        <dbReference type="ARBA" id="ARBA00022692"/>
    </source>
</evidence>
<accession>A0A444UN75</accession>
<dbReference type="PANTHER" id="PTHR12371:SF3">
    <property type="entry name" value="TRANSLOCATING CHAIN-ASSOCIATED MEMBRANE PROTEIN 1"/>
    <property type="match status" value="1"/>
</dbReference>
<dbReference type="InterPro" id="IPR036866">
    <property type="entry name" value="RibonucZ/Hydroxyglut_hydro"/>
</dbReference>
<dbReference type="InterPro" id="IPR047921">
    <property type="entry name" value="LACTB2-like_MBL-fold"/>
</dbReference>
<comment type="caution">
    <text evidence="21">The sequence shown here is derived from an EMBL/GenBank/DDBJ whole genome shotgun (WGS) entry which is preliminary data.</text>
</comment>
<keyword evidence="7 17" id="KW-0812">Transmembrane</keyword>
<evidence type="ECO:0000256" key="11">
    <source>
        <dbReference type="ARBA" id="ARBA00022833"/>
    </source>
</evidence>
<gene>
    <name evidence="21" type="ORF">EOD39_11668</name>
</gene>
<dbReference type="InterPro" id="IPR041516">
    <property type="entry name" value="LACTB2_WH"/>
</dbReference>
<dbReference type="AlphaFoldDB" id="A0A444UN75"/>
<dbReference type="SMART" id="SM00849">
    <property type="entry name" value="Lactamase_B"/>
    <property type="match status" value="1"/>
</dbReference>
<keyword evidence="15 17" id="KW-0472">Membrane</keyword>
<keyword evidence="11" id="KW-0862">Zinc</keyword>
<feature type="domain" description="TLC" evidence="20">
    <location>
        <begin position="297"/>
        <end position="504"/>
    </location>
</feature>
<evidence type="ECO:0000313" key="22">
    <source>
        <dbReference type="Proteomes" id="UP000289886"/>
    </source>
</evidence>
<keyword evidence="13 19" id="KW-1133">Transmembrane helix</keyword>
<keyword evidence="14" id="KW-0811">Translocation</keyword>
<name>A0A444UN75_ACIRT</name>
<evidence type="ECO:0000256" key="16">
    <source>
        <dbReference type="ARBA" id="ARBA00032142"/>
    </source>
</evidence>
<dbReference type="SMART" id="SM00724">
    <property type="entry name" value="TLC"/>
    <property type="match status" value="1"/>
</dbReference>
<reference evidence="21 22" key="1">
    <citation type="submission" date="2019-01" db="EMBL/GenBank/DDBJ databases">
        <title>Draft Genome and Complete Hox-Cluster Characterization of the Sterlet Sturgeon (Acipenser ruthenus).</title>
        <authorList>
            <person name="Wei Q."/>
        </authorList>
    </citation>
    <scope>NUCLEOTIDE SEQUENCE [LARGE SCALE GENOMIC DNA]</scope>
    <source>
        <strain evidence="21">WHYD16114868_AA</strain>
        <tissue evidence="21">Blood</tissue>
    </source>
</reference>
<dbReference type="Gene3D" id="1.10.10.10">
    <property type="entry name" value="Winged helix-like DNA-binding domain superfamily/Winged helix DNA-binding domain"/>
    <property type="match status" value="1"/>
</dbReference>
<evidence type="ECO:0000256" key="5">
    <source>
        <dbReference type="ARBA" id="ARBA00019428"/>
    </source>
</evidence>
<dbReference type="GO" id="GO:0006616">
    <property type="term" value="P:SRP-dependent cotranslational protein targeting to membrane, translocation"/>
    <property type="evidence" value="ECO:0007669"/>
    <property type="project" value="InterPro"/>
</dbReference>
<dbReference type="InterPro" id="IPR006634">
    <property type="entry name" value="TLC-dom"/>
</dbReference>
<dbReference type="Proteomes" id="UP000289886">
    <property type="component" value="Unassembled WGS sequence"/>
</dbReference>
<dbReference type="SUPFAM" id="SSF56281">
    <property type="entry name" value="Metallo-hydrolase/oxidoreductase"/>
    <property type="match status" value="1"/>
</dbReference>
<evidence type="ECO:0000256" key="13">
    <source>
        <dbReference type="ARBA" id="ARBA00022989"/>
    </source>
</evidence>
<dbReference type="CDD" id="cd07722">
    <property type="entry name" value="LACTB2-like_MBL-fold"/>
    <property type="match status" value="1"/>
</dbReference>
<dbReference type="Gene3D" id="3.60.15.10">
    <property type="entry name" value="Ribonuclease Z/Hydroxyacylglutathione hydrolase-like"/>
    <property type="match status" value="1"/>
</dbReference>